<sequence length="487" mass="53350">MSTLLSLHEAAGTFSESALHGIQTLAAEGKDNPRADFSDTPWWLSLVKALIIFVYLLVSTLMVIWFERRVIGRMQQRPGPNRNGPFGLLQTLADGMKAMLKEDNTPAKADRFVFTLAPLITATMCFIGFAIIPLAGEVSMFGHRTPFQLADSPIAVLFVLAIAGIGIYGVVLAGWSSGSPYPLMGGLRSSAQMISYEIAMGLSLVAVFLYSGSMSTSQIVGSQGSVWYIVPAFFSFFVYVITMVGETNRLPFDLAEGEGELTGGFHTEYGSMRFAMFFLGEYINMFTVAALATTMFLGGWQAPPGIAAINDGMFNEGWWGLLWFTIKLWMFMFVFVWLRGSLPRTRYDQFMRFGWKFLIPATLGWVVLVAFFRGAQNGWFGDAALEIAGRRFPVSSLAIVGLVAVGALAFGWWWDNRAMAREAAANETAPEEIDPYAGGFVVPPLPGQRLRETARVGAPALPEADPVTERPSGPAVFDFTDKEAPRG</sequence>
<feature type="transmembrane region" description="Helical" evidence="5">
    <location>
        <begin position="350"/>
        <end position="372"/>
    </location>
</feature>
<dbReference type="GO" id="GO:0003954">
    <property type="term" value="F:NADH dehydrogenase activity"/>
    <property type="evidence" value="ECO:0007669"/>
    <property type="project" value="TreeGrafter"/>
</dbReference>
<feature type="region of interest" description="Disordered" evidence="7">
    <location>
        <begin position="458"/>
        <end position="487"/>
    </location>
</feature>
<name>A0A512T145_9MICO</name>
<evidence type="ECO:0000313" key="8">
    <source>
        <dbReference type="EMBL" id="GEQ13911.1"/>
    </source>
</evidence>
<dbReference type="GO" id="GO:0048038">
    <property type="term" value="F:quinone binding"/>
    <property type="evidence" value="ECO:0007669"/>
    <property type="project" value="UniProtKB-KW"/>
</dbReference>
<evidence type="ECO:0000256" key="1">
    <source>
        <dbReference type="ARBA" id="ARBA00004141"/>
    </source>
</evidence>
<evidence type="ECO:0000256" key="4">
    <source>
        <dbReference type="ARBA" id="ARBA00023136"/>
    </source>
</evidence>
<keyword evidence="5" id="KW-1278">Translocase</keyword>
<reference evidence="8 9" key="1">
    <citation type="submission" date="2019-07" db="EMBL/GenBank/DDBJ databases">
        <title>Whole genome shotgun sequence of Knoellia locipacati NBRC 109775.</title>
        <authorList>
            <person name="Hosoyama A."/>
            <person name="Uohara A."/>
            <person name="Ohji S."/>
            <person name="Ichikawa N."/>
        </authorList>
    </citation>
    <scope>NUCLEOTIDE SEQUENCE [LARGE SCALE GENOMIC DNA]</scope>
    <source>
        <strain evidence="8 9">NBRC 109775</strain>
    </source>
</reference>
<comment type="caution">
    <text evidence="8">The sequence shown here is derived from an EMBL/GenBank/DDBJ whole genome shotgun (WGS) entry which is preliminary data.</text>
</comment>
<keyword evidence="9" id="KW-1185">Reference proteome</keyword>
<evidence type="ECO:0000313" key="9">
    <source>
        <dbReference type="Proteomes" id="UP000321793"/>
    </source>
</evidence>
<feature type="transmembrane region" description="Helical" evidence="5">
    <location>
        <begin position="42"/>
        <end position="66"/>
    </location>
</feature>
<keyword evidence="5" id="KW-0830">Ubiquinone</keyword>
<evidence type="ECO:0000256" key="6">
    <source>
        <dbReference type="RuleBase" id="RU000471"/>
    </source>
</evidence>
<dbReference type="InterPro" id="IPR018086">
    <property type="entry name" value="NADH_UbQ_OxRdtase_su1_CS"/>
</dbReference>
<dbReference type="PANTHER" id="PTHR11432">
    <property type="entry name" value="NADH DEHYDROGENASE SUBUNIT 1"/>
    <property type="match status" value="1"/>
</dbReference>
<dbReference type="GO" id="GO:0016655">
    <property type="term" value="F:oxidoreductase activity, acting on NAD(P)H, quinone or similar compound as acceptor"/>
    <property type="evidence" value="ECO:0007669"/>
    <property type="project" value="UniProtKB-UniRule"/>
</dbReference>
<evidence type="ECO:0000256" key="7">
    <source>
        <dbReference type="SAM" id="MobiDB-lite"/>
    </source>
</evidence>
<dbReference type="GO" id="GO:0009060">
    <property type="term" value="P:aerobic respiration"/>
    <property type="evidence" value="ECO:0007669"/>
    <property type="project" value="TreeGrafter"/>
</dbReference>
<comment type="subunit">
    <text evidence="5">NDH-1 is composed of 14 different subunits. Subunits NuoA, H, J, K, L, M, N constitute the membrane sector of the complex.</text>
</comment>
<dbReference type="PANTHER" id="PTHR11432:SF3">
    <property type="entry name" value="NADH-UBIQUINONE OXIDOREDUCTASE CHAIN 1"/>
    <property type="match status" value="1"/>
</dbReference>
<dbReference type="OrthoDB" id="9803734at2"/>
<evidence type="ECO:0000256" key="2">
    <source>
        <dbReference type="ARBA" id="ARBA00022692"/>
    </source>
</evidence>
<dbReference type="PROSITE" id="PS00668">
    <property type="entry name" value="COMPLEX1_ND1_2"/>
    <property type="match status" value="1"/>
</dbReference>
<proteinExistence type="inferred from homology"/>
<dbReference type="NCBIfam" id="NF004741">
    <property type="entry name" value="PRK06076.1-2"/>
    <property type="match status" value="1"/>
</dbReference>
<dbReference type="GO" id="GO:0005886">
    <property type="term" value="C:plasma membrane"/>
    <property type="evidence" value="ECO:0007669"/>
    <property type="project" value="UniProtKB-SubCell"/>
</dbReference>
<evidence type="ECO:0000256" key="3">
    <source>
        <dbReference type="ARBA" id="ARBA00022989"/>
    </source>
</evidence>
<evidence type="ECO:0000256" key="5">
    <source>
        <dbReference type="HAMAP-Rule" id="MF_01350"/>
    </source>
</evidence>
<dbReference type="Pfam" id="PF00146">
    <property type="entry name" value="NADHdh"/>
    <property type="match status" value="1"/>
</dbReference>
<keyword evidence="2 5" id="KW-0812">Transmembrane</keyword>
<feature type="transmembrane region" description="Helical" evidence="5">
    <location>
        <begin position="154"/>
        <end position="173"/>
    </location>
</feature>
<dbReference type="HAMAP" id="MF_01350">
    <property type="entry name" value="NDH1_NuoH"/>
    <property type="match status" value="1"/>
</dbReference>
<dbReference type="EMBL" id="BKBA01000008">
    <property type="protein sequence ID" value="GEQ13911.1"/>
    <property type="molecule type" value="Genomic_DNA"/>
</dbReference>
<keyword evidence="5 6" id="KW-0520">NAD</keyword>
<comment type="function">
    <text evidence="5">NDH-1 shuttles electrons from NADH, via FMN and iron-sulfur (Fe-S) centers, to quinones in the respiratory chain. The immediate electron acceptor for the enzyme in this species is believed to be ubiquinone. Couples the redox reaction to proton translocation (for every two electrons transferred, four hydrogen ions are translocated across the cytoplasmic membrane), and thus conserves the redox energy in a proton gradient. This subunit may bind ubiquinone.</text>
</comment>
<keyword evidence="3 5" id="KW-1133">Transmembrane helix</keyword>
<accession>A0A512T145</accession>
<feature type="transmembrane region" description="Helical" evidence="5">
    <location>
        <begin position="317"/>
        <end position="338"/>
    </location>
</feature>
<dbReference type="InterPro" id="IPR001694">
    <property type="entry name" value="NADH_UbQ_OxRdtase_su1/FPO"/>
</dbReference>
<feature type="transmembrane region" description="Helical" evidence="5">
    <location>
        <begin position="112"/>
        <end position="134"/>
    </location>
</feature>
<gene>
    <name evidence="8" type="primary">nuoH_1</name>
    <name evidence="5" type="synonym">nuoH</name>
    <name evidence="8" type="ORF">KLO01_19580</name>
</gene>
<keyword evidence="5" id="KW-0874">Quinone</keyword>
<feature type="transmembrane region" description="Helical" evidence="5">
    <location>
        <begin position="392"/>
        <end position="414"/>
    </location>
</feature>
<comment type="subcellular location">
    <subcellularLocation>
        <location evidence="5 6">Cell membrane</location>
        <topology evidence="5 6">Multi-pass membrane protein</topology>
    </subcellularLocation>
    <subcellularLocation>
        <location evidence="1">Membrane</location>
        <topology evidence="1">Multi-pass membrane protein</topology>
    </subcellularLocation>
</comment>
<protein>
    <recommendedName>
        <fullName evidence="5">NADH-quinone oxidoreductase subunit H</fullName>
        <ecNumber evidence="5">7.1.1.-</ecNumber>
    </recommendedName>
    <alternativeName>
        <fullName evidence="5">NADH dehydrogenase I subunit H</fullName>
    </alternativeName>
    <alternativeName>
        <fullName evidence="5">NDH-1 subunit H</fullName>
    </alternativeName>
</protein>
<dbReference type="EC" id="7.1.1.-" evidence="5"/>
<dbReference type="RefSeq" id="WP_147064544.1">
    <property type="nucleotide sequence ID" value="NZ_BAABDN010000001.1"/>
</dbReference>
<keyword evidence="5" id="KW-1003">Cell membrane</keyword>
<feature type="transmembrane region" description="Helical" evidence="5">
    <location>
        <begin position="225"/>
        <end position="244"/>
    </location>
</feature>
<feature type="transmembrane region" description="Helical" evidence="5">
    <location>
        <begin position="274"/>
        <end position="297"/>
    </location>
</feature>
<dbReference type="Proteomes" id="UP000321793">
    <property type="component" value="Unassembled WGS sequence"/>
</dbReference>
<dbReference type="NCBIfam" id="NF004743">
    <property type="entry name" value="PRK06076.1-4"/>
    <property type="match status" value="1"/>
</dbReference>
<comment type="similarity">
    <text evidence="5 6">Belongs to the complex I subunit 1 family.</text>
</comment>
<feature type="transmembrane region" description="Helical" evidence="5">
    <location>
        <begin position="194"/>
        <end position="213"/>
    </location>
</feature>
<organism evidence="8 9">
    <name type="scientific">Knoellia locipacati</name>
    <dbReference type="NCBI Taxonomy" id="882824"/>
    <lineage>
        <taxon>Bacteria</taxon>
        <taxon>Bacillati</taxon>
        <taxon>Actinomycetota</taxon>
        <taxon>Actinomycetes</taxon>
        <taxon>Micrococcales</taxon>
        <taxon>Intrasporangiaceae</taxon>
        <taxon>Knoellia</taxon>
    </lineage>
</organism>
<keyword evidence="4 5" id="KW-0472">Membrane</keyword>
<dbReference type="AlphaFoldDB" id="A0A512T145"/>
<comment type="catalytic activity">
    <reaction evidence="5">
        <text>a quinone + NADH + 5 H(+)(in) = a quinol + NAD(+) + 4 H(+)(out)</text>
        <dbReference type="Rhea" id="RHEA:57888"/>
        <dbReference type="ChEBI" id="CHEBI:15378"/>
        <dbReference type="ChEBI" id="CHEBI:24646"/>
        <dbReference type="ChEBI" id="CHEBI:57540"/>
        <dbReference type="ChEBI" id="CHEBI:57945"/>
        <dbReference type="ChEBI" id="CHEBI:132124"/>
    </reaction>
</comment>